<keyword evidence="1" id="KW-0472">Membrane</keyword>
<keyword evidence="1" id="KW-0812">Transmembrane</keyword>
<evidence type="ECO:0000256" key="1">
    <source>
        <dbReference type="SAM" id="Phobius"/>
    </source>
</evidence>
<proteinExistence type="predicted"/>
<dbReference type="RefSeq" id="WP_143417968.1">
    <property type="nucleotide sequence ID" value="NZ_VJXR01000016.1"/>
</dbReference>
<name>A0A552WT97_9MICO</name>
<evidence type="ECO:0000313" key="3">
    <source>
        <dbReference type="Proteomes" id="UP000318693"/>
    </source>
</evidence>
<protein>
    <recommendedName>
        <fullName evidence="4">Type VII secretion protein EccE</fullName>
    </recommendedName>
</protein>
<keyword evidence="1" id="KW-1133">Transmembrane helix</keyword>
<evidence type="ECO:0000313" key="2">
    <source>
        <dbReference type="EMBL" id="TRW45906.1"/>
    </source>
</evidence>
<dbReference type="Proteomes" id="UP000318693">
    <property type="component" value="Unassembled WGS sequence"/>
</dbReference>
<sequence length="536" mass="59321">MSRTSILGGESGHRSFFGGSVPHSRLIALLVAAIAAMILTITLGTAGFAVGAAVVLVAWLVTSPTVHGSLLERWVARRRWRERLRTGTAAFAPFDQGRWDELTARRRGRRAAAQQAHALRERPDGAEGMGWLDLRPGRPGIAWHTPTGEDPYLSVVFEVSGQIRGIESEHAVEAGQVAWGAFLASLGSEESIARTVQSLTRVLPPDSAGHEAWVVSQVDGEAPDELLRSYDDLLHRMGRREMAQRHYVAVRWPLTPAFHRAAERYGPGRDGWRRLMVDEVDALSRGLRRARMGHVRPLTAREVTAVILHMQNPSRPIDQLDDVDPETLGLPSVDDYSAHVVHDVDPFTDEPVEWWHRTAVITARAMATGERTSLWMTPLLSGMPERIVRTLSLQTWMVPAREAKATARIDATSDHSELLRRRDAGRLLDDESEVSLTAAQRRLEDLRPGTQHHGAEWLGHLTVSARSRDELAQAVRLVSATAERGLGIERLDWLDTYQSAASGCTWPIVRGMRPPAPTTAQRVMRTLSGHGAREAL</sequence>
<dbReference type="AlphaFoldDB" id="A0A552WT97"/>
<accession>A0A552WT97</accession>
<comment type="caution">
    <text evidence="2">The sequence shown here is derived from an EMBL/GenBank/DDBJ whole genome shotgun (WGS) entry which is preliminary data.</text>
</comment>
<keyword evidence="3" id="KW-1185">Reference proteome</keyword>
<organism evidence="2 3">
    <name type="scientific">Georgenia yuyongxinii</name>
    <dbReference type="NCBI Taxonomy" id="2589797"/>
    <lineage>
        <taxon>Bacteria</taxon>
        <taxon>Bacillati</taxon>
        <taxon>Actinomycetota</taxon>
        <taxon>Actinomycetes</taxon>
        <taxon>Micrococcales</taxon>
        <taxon>Bogoriellaceae</taxon>
        <taxon>Georgenia</taxon>
    </lineage>
</organism>
<feature type="transmembrane region" description="Helical" evidence="1">
    <location>
        <begin position="26"/>
        <end position="50"/>
    </location>
</feature>
<evidence type="ECO:0008006" key="4">
    <source>
        <dbReference type="Google" id="ProtNLM"/>
    </source>
</evidence>
<reference evidence="2 3" key="1">
    <citation type="submission" date="2019-07" db="EMBL/GenBank/DDBJ databases">
        <title>Georgenia wutianyii sp. nov. and Georgenia *** sp. nov. isolated from plateau pika (Ochotona curzoniae) in the Qinghai-Tibet plateau of China.</title>
        <authorList>
            <person name="Tian Z."/>
        </authorList>
    </citation>
    <scope>NUCLEOTIDE SEQUENCE [LARGE SCALE GENOMIC DNA]</scope>
    <source>
        <strain evidence="2 3">Z446</strain>
    </source>
</reference>
<dbReference type="EMBL" id="VJXR01000016">
    <property type="protein sequence ID" value="TRW45906.1"/>
    <property type="molecule type" value="Genomic_DNA"/>
</dbReference>
<gene>
    <name evidence="2" type="ORF">FJ693_07820</name>
</gene>